<evidence type="ECO:0000313" key="2">
    <source>
        <dbReference type="EMBL" id="KIX04211.1"/>
    </source>
</evidence>
<dbReference type="EMBL" id="KN847479">
    <property type="protein sequence ID" value="KIX04211.1"/>
    <property type="molecule type" value="Genomic_DNA"/>
</dbReference>
<dbReference type="PANTHER" id="PTHR20958">
    <property type="entry name" value="GLYCINE N-ACYLTRANSFERASE-LIKE PROTEIN"/>
    <property type="match status" value="1"/>
</dbReference>
<dbReference type="InterPro" id="IPR053225">
    <property type="entry name" value="Acyl-CoA_N-acyltransferase"/>
</dbReference>
<dbReference type="Proteomes" id="UP000053617">
    <property type="component" value="Unassembled WGS sequence"/>
</dbReference>
<gene>
    <name evidence="2" type="ORF">Z518_07765</name>
</gene>
<keyword evidence="3" id="KW-1185">Reference proteome</keyword>
<name>A0A0D2IM10_9EURO</name>
<accession>A0A0D2IM10</accession>
<dbReference type="VEuPathDB" id="FungiDB:Z518_07765"/>
<protein>
    <submittedName>
        <fullName evidence="2">Rhinocladiella mackenziei CBS 650.93 unplaced genomic scaffold supercont1.5, whole genome shotgun sequence</fullName>
    </submittedName>
</protein>
<sequence>MAITPPPDWLELQRTGKTVSIPFSRTKVLFGPVNEGLPHYFPDHARARIDAANLKYVFSLNHDHHNNGDDTEGQNQVQSGGEQENNVLPENYSFADLRDSDLQLALDRTHIPRTLNTLRRLVSVGLFYNAKSSSDSNSGPRSPVGWGFLGKDASIPSLHIKPEHRGEGLVVCLSKELINRQEKESAFAVSGKKGGRWAHADVSWNNVNSRRVMEKLGGKSMWTVAWTEVDLSVLCGS</sequence>
<organism evidence="2 3">
    <name type="scientific">Rhinocladiella mackenziei CBS 650.93</name>
    <dbReference type="NCBI Taxonomy" id="1442369"/>
    <lineage>
        <taxon>Eukaryota</taxon>
        <taxon>Fungi</taxon>
        <taxon>Dikarya</taxon>
        <taxon>Ascomycota</taxon>
        <taxon>Pezizomycotina</taxon>
        <taxon>Eurotiomycetes</taxon>
        <taxon>Chaetothyriomycetidae</taxon>
        <taxon>Chaetothyriales</taxon>
        <taxon>Herpotrichiellaceae</taxon>
        <taxon>Rhinocladiella</taxon>
    </lineage>
</organism>
<dbReference type="Gene3D" id="3.40.630.30">
    <property type="match status" value="1"/>
</dbReference>
<feature type="region of interest" description="Disordered" evidence="1">
    <location>
        <begin position="62"/>
        <end position="83"/>
    </location>
</feature>
<dbReference type="STRING" id="1442369.A0A0D2IM10"/>
<dbReference type="AlphaFoldDB" id="A0A0D2IM10"/>
<evidence type="ECO:0000256" key="1">
    <source>
        <dbReference type="SAM" id="MobiDB-lite"/>
    </source>
</evidence>
<dbReference type="GeneID" id="25295836"/>
<evidence type="ECO:0000313" key="3">
    <source>
        <dbReference type="Proteomes" id="UP000053617"/>
    </source>
</evidence>
<dbReference type="PANTHER" id="PTHR20958:SF6">
    <property type="entry name" value="GLYCINE N-ACYLTRANSFERASE-LIKE PROTEIN"/>
    <property type="match status" value="1"/>
</dbReference>
<dbReference type="HOGENOM" id="CLU_1171174_0_0_1"/>
<dbReference type="SUPFAM" id="SSF55729">
    <property type="entry name" value="Acyl-CoA N-acyltransferases (Nat)"/>
    <property type="match status" value="1"/>
</dbReference>
<proteinExistence type="predicted"/>
<dbReference type="RefSeq" id="XP_013271347.1">
    <property type="nucleotide sequence ID" value="XM_013415893.1"/>
</dbReference>
<reference evidence="2 3" key="1">
    <citation type="submission" date="2015-01" db="EMBL/GenBank/DDBJ databases">
        <title>The Genome Sequence of Rhinocladiella mackenzie CBS 650.93.</title>
        <authorList>
            <consortium name="The Broad Institute Genomics Platform"/>
            <person name="Cuomo C."/>
            <person name="de Hoog S."/>
            <person name="Gorbushina A."/>
            <person name="Stielow B."/>
            <person name="Teixiera M."/>
            <person name="Abouelleil A."/>
            <person name="Chapman S.B."/>
            <person name="Priest M."/>
            <person name="Young S.K."/>
            <person name="Wortman J."/>
            <person name="Nusbaum C."/>
            <person name="Birren B."/>
        </authorList>
    </citation>
    <scope>NUCLEOTIDE SEQUENCE [LARGE SCALE GENOMIC DNA]</scope>
    <source>
        <strain evidence="2 3">CBS 650.93</strain>
    </source>
</reference>
<dbReference type="OrthoDB" id="61870at2759"/>
<feature type="compositionally biased region" description="Polar residues" evidence="1">
    <location>
        <begin position="73"/>
        <end position="83"/>
    </location>
</feature>
<dbReference type="InterPro" id="IPR016181">
    <property type="entry name" value="Acyl_CoA_acyltransferase"/>
</dbReference>